<name>A0ABZ2C589_9PROT</name>
<dbReference type="InterPro" id="IPR010732">
    <property type="entry name" value="T6SS_TssG-like"/>
</dbReference>
<accession>A0ABZ2C589</accession>
<evidence type="ECO:0000313" key="2">
    <source>
        <dbReference type="Proteomes" id="UP001330434"/>
    </source>
</evidence>
<protein>
    <submittedName>
        <fullName evidence="1">Type VI secretion system baseplate subunit TssG</fullName>
    </submittedName>
</protein>
<dbReference type="PANTHER" id="PTHR35564:SF4">
    <property type="entry name" value="CYTOPLASMIC PROTEIN"/>
    <property type="match status" value="1"/>
</dbReference>
<evidence type="ECO:0000313" key="1">
    <source>
        <dbReference type="EMBL" id="WVX66119.1"/>
    </source>
</evidence>
<proteinExistence type="predicted"/>
<reference evidence="1 2" key="1">
    <citation type="journal article" date="2024" name="Environ. Microbiol.">
        <title>Novel evolutionary insights on the interactions of the Holosporales (Alphaproteobacteria) with eukaryotic hosts from comparative genomics.</title>
        <authorList>
            <person name="Giovannini M."/>
            <person name="Petroni G."/>
            <person name="Castelli M."/>
        </authorList>
    </citation>
    <scope>NUCLEOTIDE SEQUENCE [LARGE SCALE GENOMIC DNA]</scope>
    <source>
        <strain evidence="1 2">US_Bl 15I1</strain>
    </source>
</reference>
<dbReference type="NCBIfam" id="TIGR03347">
    <property type="entry name" value="VI_chp_1"/>
    <property type="match status" value="1"/>
</dbReference>
<dbReference type="Pfam" id="PF06996">
    <property type="entry name" value="T6SS_TssG"/>
    <property type="match status" value="1"/>
</dbReference>
<gene>
    <name evidence="1" type="ORF">Bealeia1_00290</name>
</gene>
<dbReference type="Proteomes" id="UP001330434">
    <property type="component" value="Chromosome"/>
</dbReference>
<sequence length="340" mass="39141">MANSNRRTDTSLKDQLFQEPYLFEFHRAIQILELMEPDKLPLGLGVNAKDEAVEIKSRAHFDSLRSDIYSLESTTQRHQTPVMEINFMGIAGVQGPLPFPYSEMIIQRQRSGDSSLRDFLDIFNHRLVSILHRIRKQSQISLFSKQPDKIPHATALKAFLGINAKSLQKRMKVPDRALLQYAGLVWRKPHSREGLVQLLMTYFNVPVTIEECVGKRRAIHPEHQTRIGQSGQFQTLGKTAALGTAMWDYQSHFRVILGPLTAKQFARFLPHKSSYQRLSDLIKFYVPTNMDFEIELLIQRKDIFALKLDEQHALGWTSWLGKAKHKNDVPDLRVRLGSQI</sequence>
<organism evidence="1 2">
    <name type="scientific">Candidatus Bealeia paramacronuclearis</name>
    <dbReference type="NCBI Taxonomy" id="1921001"/>
    <lineage>
        <taxon>Bacteria</taxon>
        <taxon>Pseudomonadati</taxon>
        <taxon>Pseudomonadota</taxon>
        <taxon>Alphaproteobacteria</taxon>
        <taxon>Holosporales</taxon>
        <taxon>Holosporaceae</taxon>
        <taxon>Candidatus Bealeia</taxon>
    </lineage>
</organism>
<keyword evidence="2" id="KW-1185">Reference proteome</keyword>
<dbReference type="EMBL" id="CP133270">
    <property type="protein sequence ID" value="WVX66119.1"/>
    <property type="molecule type" value="Genomic_DNA"/>
</dbReference>
<dbReference type="PANTHER" id="PTHR35564">
    <property type="match status" value="1"/>
</dbReference>
<dbReference type="RefSeq" id="WP_331256650.1">
    <property type="nucleotide sequence ID" value="NZ_CP133270.1"/>
</dbReference>